<feature type="domain" description="Histidine kinase/HSP90-like ATPase" evidence="6">
    <location>
        <begin position="434"/>
        <end position="519"/>
    </location>
</feature>
<dbReference type="SUPFAM" id="SSF55874">
    <property type="entry name" value="ATPase domain of HSP90 chaperone/DNA topoisomerase II/histidine kinase"/>
    <property type="match status" value="1"/>
</dbReference>
<proteinExistence type="predicted"/>
<feature type="domain" description="Phage shock protein PspC N-terminal" evidence="7">
    <location>
        <begin position="109"/>
        <end position="162"/>
    </location>
</feature>
<dbReference type="RefSeq" id="WP_106537641.1">
    <property type="nucleotide sequence ID" value="NZ_ML142902.1"/>
</dbReference>
<feature type="transmembrane region" description="Helical" evidence="5">
    <location>
        <begin position="263"/>
        <end position="294"/>
    </location>
</feature>
<gene>
    <name evidence="8" type="ORF">CLV30_108150</name>
</gene>
<keyword evidence="5" id="KW-0472">Membrane</keyword>
<keyword evidence="2" id="KW-0418">Kinase</keyword>
<feature type="transmembrane region" description="Helical" evidence="5">
    <location>
        <begin position="197"/>
        <end position="217"/>
    </location>
</feature>
<feature type="region of interest" description="Disordered" evidence="4">
    <location>
        <begin position="499"/>
        <end position="524"/>
    </location>
</feature>
<evidence type="ECO:0000256" key="3">
    <source>
        <dbReference type="ARBA" id="ARBA00023012"/>
    </source>
</evidence>
<keyword evidence="1" id="KW-0808">Transferase</keyword>
<keyword evidence="3" id="KW-0902">Two-component regulatory system</keyword>
<name>A0A2P8E193_9ACTN</name>
<dbReference type="Pfam" id="PF04024">
    <property type="entry name" value="PspC"/>
    <property type="match status" value="1"/>
</dbReference>
<dbReference type="Pfam" id="PF02518">
    <property type="entry name" value="HATPase_c"/>
    <property type="match status" value="1"/>
</dbReference>
<dbReference type="AlphaFoldDB" id="A0A2P8E193"/>
<feature type="region of interest" description="Disordered" evidence="4">
    <location>
        <begin position="1"/>
        <end position="113"/>
    </location>
</feature>
<evidence type="ECO:0000259" key="6">
    <source>
        <dbReference type="Pfam" id="PF02518"/>
    </source>
</evidence>
<evidence type="ECO:0000256" key="1">
    <source>
        <dbReference type="ARBA" id="ARBA00022679"/>
    </source>
</evidence>
<dbReference type="Gene3D" id="3.30.565.10">
    <property type="entry name" value="Histidine kinase-like ATPase, C-terminal domain"/>
    <property type="match status" value="1"/>
</dbReference>
<dbReference type="Proteomes" id="UP000243528">
    <property type="component" value="Unassembled WGS sequence"/>
</dbReference>
<reference evidence="8 9" key="1">
    <citation type="submission" date="2018-03" db="EMBL/GenBank/DDBJ databases">
        <title>Genomic Encyclopedia of Archaeal and Bacterial Type Strains, Phase II (KMG-II): from individual species to whole genera.</title>
        <authorList>
            <person name="Goeker M."/>
        </authorList>
    </citation>
    <scope>NUCLEOTIDE SEQUENCE [LARGE SCALE GENOMIC DNA]</scope>
    <source>
        <strain evidence="8 9">DSM 45211</strain>
    </source>
</reference>
<dbReference type="PANTHER" id="PTHR24421:SF61">
    <property type="entry name" value="OXYGEN SENSOR HISTIDINE KINASE NREB"/>
    <property type="match status" value="1"/>
</dbReference>
<dbReference type="EMBL" id="PYGE01000008">
    <property type="protein sequence ID" value="PSL03238.1"/>
    <property type="molecule type" value="Genomic_DNA"/>
</dbReference>
<feature type="transmembrane region" description="Helical" evidence="5">
    <location>
        <begin position="306"/>
        <end position="326"/>
    </location>
</feature>
<evidence type="ECO:0000256" key="5">
    <source>
        <dbReference type="SAM" id="Phobius"/>
    </source>
</evidence>
<keyword evidence="9" id="KW-1185">Reference proteome</keyword>
<evidence type="ECO:0000313" key="8">
    <source>
        <dbReference type="EMBL" id="PSL03238.1"/>
    </source>
</evidence>
<feature type="compositionally biased region" description="Basic and acidic residues" evidence="4">
    <location>
        <begin position="82"/>
        <end position="103"/>
    </location>
</feature>
<protein>
    <submittedName>
        <fullName evidence="8">Phage shock protein C (PspC) family protein</fullName>
    </submittedName>
</protein>
<sequence>MSPVPTPRLARRWAGRVLRGSGSDGRDDGERAAGDGVAGERTAEDGTGGDRTAGDPSRPDGTGVHDESPESGNPYTVPGSDARAHRTARGDGRGQAGTHHEDPAAPPTFARRSDGRMVAGVAVGLAAQLKVQPLTVRIMFSLLSAVSGFGIVLYLALWIFTPLDQTVQREADDASPAGVAAATRSGKRRRGRLAQRTGDLGQLAALVLLGGGVWLLVQQTPLGISPGLFFPLLLAAAGLTMVWRTADEQERQRLSVLSPSVPWLAAVTGGGGWLAAMRILAGVSVVVAGVVVFLVGQGQLDATVDALGGFIVVLVGIGLITGPWLWRMWRNLESERRARIVSQERADMASHLHDSVLQTLALIQKQAHDPRAVVRLARSQERDLRSWLYSDLVDDGSSLAAALTKTAAEVEDAFGVPVEVVTVGDAEIDDAARAILKAAREATVNAAKHSGADKVDIFVEAGEDGVELFVRDRGAGFDPDSIPDDRMGVRRSIIDRMQRHGGEATFRSAPGEGTEVRLSTRSSS</sequence>
<dbReference type="GO" id="GO:0016301">
    <property type="term" value="F:kinase activity"/>
    <property type="evidence" value="ECO:0007669"/>
    <property type="project" value="UniProtKB-KW"/>
</dbReference>
<evidence type="ECO:0000256" key="2">
    <source>
        <dbReference type="ARBA" id="ARBA00022777"/>
    </source>
</evidence>
<feature type="transmembrane region" description="Helical" evidence="5">
    <location>
        <begin position="223"/>
        <end position="243"/>
    </location>
</feature>
<evidence type="ECO:0000259" key="7">
    <source>
        <dbReference type="Pfam" id="PF04024"/>
    </source>
</evidence>
<keyword evidence="5" id="KW-0812">Transmembrane</keyword>
<evidence type="ECO:0000313" key="9">
    <source>
        <dbReference type="Proteomes" id="UP000243528"/>
    </source>
</evidence>
<dbReference type="InterPro" id="IPR003594">
    <property type="entry name" value="HATPase_dom"/>
</dbReference>
<dbReference type="PANTHER" id="PTHR24421">
    <property type="entry name" value="NITRATE/NITRITE SENSOR PROTEIN NARX-RELATED"/>
    <property type="match status" value="1"/>
</dbReference>
<dbReference type="InterPro" id="IPR050482">
    <property type="entry name" value="Sensor_HK_TwoCompSys"/>
</dbReference>
<feature type="transmembrane region" description="Helical" evidence="5">
    <location>
        <begin position="138"/>
        <end position="160"/>
    </location>
</feature>
<dbReference type="InterPro" id="IPR007168">
    <property type="entry name" value="Phageshock_PspC_N"/>
</dbReference>
<feature type="compositionally biased region" description="Basic and acidic residues" evidence="4">
    <location>
        <begin position="24"/>
        <end position="33"/>
    </location>
</feature>
<keyword evidence="5" id="KW-1133">Transmembrane helix</keyword>
<feature type="region of interest" description="Disordered" evidence="4">
    <location>
        <begin position="171"/>
        <end position="191"/>
    </location>
</feature>
<accession>A0A2P8E193</accession>
<dbReference type="GO" id="GO:0000160">
    <property type="term" value="P:phosphorelay signal transduction system"/>
    <property type="evidence" value="ECO:0007669"/>
    <property type="project" value="UniProtKB-KW"/>
</dbReference>
<comment type="caution">
    <text evidence="8">The sequence shown here is derived from an EMBL/GenBank/DDBJ whole genome shotgun (WGS) entry which is preliminary data.</text>
</comment>
<dbReference type="OrthoDB" id="3534856at2"/>
<evidence type="ECO:0000256" key="4">
    <source>
        <dbReference type="SAM" id="MobiDB-lite"/>
    </source>
</evidence>
<organism evidence="8 9">
    <name type="scientific">Haloactinopolyspora alba</name>
    <dbReference type="NCBI Taxonomy" id="648780"/>
    <lineage>
        <taxon>Bacteria</taxon>
        <taxon>Bacillati</taxon>
        <taxon>Actinomycetota</taxon>
        <taxon>Actinomycetes</taxon>
        <taxon>Jiangellales</taxon>
        <taxon>Jiangellaceae</taxon>
        <taxon>Haloactinopolyspora</taxon>
    </lineage>
</organism>
<dbReference type="CDD" id="cd16917">
    <property type="entry name" value="HATPase_UhpB-NarQ-NarX-like"/>
    <property type="match status" value="1"/>
</dbReference>
<dbReference type="InterPro" id="IPR036890">
    <property type="entry name" value="HATPase_C_sf"/>
</dbReference>